<evidence type="ECO:0000313" key="2">
    <source>
        <dbReference type="Proteomes" id="UP000095705"/>
    </source>
</evidence>
<dbReference type="Proteomes" id="UP000095705">
    <property type="component" value="Unassembled WGS sequence"/>
</dbReference>
<accession>A0A1E5P0G0</accession>
<dbReference type="GO" id="GO:0004222">
    <property type="term" value="F:metalloendopeptidase activity"/>
    <property type="evidence" value="ECO:0007669"/>
    <property type="project" value="InterPro"/>
</dbReference>
<dbReference type="GO" id="GO:0004176">
    <property type="term" value="F:ATP-dependent peptidase activity"/>
    <property type="evidence" value="ECO:0007669"/>
    <property type="project" value="InterPro"/>
</dbReference>
<dbReference type="AlphaFoldDB" id="A0A1E5P0G0"/>
<organism evidence="1 2">
    <name type="scientific">Streptomyces subrutilus</name>
    <dbReference type="NCBI Taxonomy" id="36818"/>
    <lineage>
        <taxon>Bacteria</taxon>
        <taxon>Bacillati</taxon>
        <taxon>Actinomycetota</taxon>
        <taxon>Actinomycetes</taxon>
        <taxon>Kitasatosporales</taxon>
        <taxon>Streptomycetaceae</taxon>
        <taxon>Streptomyces</taxon>
    </lineage>
</organism>
<keyword evidence="2" id="KW-1185">Reference proteome</keyword>
<dbReference type="OrthoDB" id="4188141at2"/>
<protein>
    <recommendedName>
        <fullName evidence="3">Peptidase M41 domain-containing protein</fullName>
    </recommendedName>
</protein>
<dbReference type="RefSeq" id="WP_069924583.1">
    <property type="nucleotide sequence ID" value="NZ_MEHK01000002.1"/>
</dbReference>
<reference evidence="1 2" key="1">
    <citation type="submission" date="2016-08" db="EMBL/GenBank/DDBJ databases">
        <title>The complete genome of Streptomyces subrutilus 10-1-1.</title>
        <authorList>
            <person name="Chen X."/>
        </authorList>
    </citation>
    <scope>NUCLEOTIDE SEQUENCE [LARGE SCALE GENOMIC DNA]</scope>
    <source>
        <strain evidence="1 2">10-1-1</strain>
    </source>
</reference>
<dbReference type="GO" id="GO:0005524">
    <property type="term" value="F:ATP binding"/>
    <property type="evidence" value="ECO:0007669"/>
    <property type="project" value="InterPro"/>
</dbReference>
<dbReference type="EMBL" id="MEHK01000002">
    <property type="protein sequence ID" value="OEJ22535.1"/>
    <property type="molecule type" value="Genomic_DNA"/>
</dbReference>
<dbReference type="SUPFAM" id="SSF140990">
    <property type="entry name" value="FtsH protease domain-like"/>
    <property type="match status" value="1"/>
</dbReference>
<dbReference type="InterPro" id="IPR037219">
    <property type="entry name" value="Peptidase_M41-like"/>
</dbReference>
<evidence type="ECO:0000313" key="1">
    <source>
        <dbReference type="EMBL" id="OEJ22535.1"/>
    </source>
</evidence>
<gene>
    <name evidence="1" type="ORF">BGK67_34000</name>
</gene>
<name>A0A1E5P0G0_9ACTN</name>
<dbReference type="GO" id="GO:0006508">
    <property type="term" value="P:proteolysis"/>
    <property type="evidence" value="ECO:0007669"/>
    <property type="project" value="InterPro"/>
</dbReference>
<comment type="caution">
    <text evidence="1">The sequence shown here is derived from an EMBL/GenBank/DDBJ whole genome shotgun (WGS) entry which is preliminary data.</text>
</comment>
<sequence length="186" mass="20160">MYELDHHTPYRHARYQFTPLPLIQRGLAYHEAGHVVLGQLVGFTCERVRIHTITRDGVTGWTGTTTWARSFGTYLDIAVVCGASGQAADLHQLAESGRLTPETAHLAEADHDKQMALNILTAEIVPVTETGPAPEGGLAWDHVLATAQQRVDREWDRITAVAEALLAAPDFTLTGTQAAQIAGITA</sequence>
<proteinExistence type="predicted"/>
<evidence type="ECO:0008006" key="3">
    <source>
        <dbReference type="Google" id="ProtNLM"/>
    </source>
</evidence>